<feature type="domain" description="C2H2-type" evidence="12">
    <location>
        <begin position="157"/>
        <end position="179"/>
    </location>
</feature>
<sequence length="179" mass="20831">MYVFKSCFRPVPESSAVCVKSEESPFEQLMETEADGDDDNQVQSRDRRTKLSPNNKSAPETTVHNEDKSGPDAAEHKKHQCSVCNKRFGFESDLRRHIRVHTGERPYRCSYCEKTFTRHMRTHTGERPYSCQTCEKTFTQISNLNTHRRTHTGEKPFACPVCEKTFTQKCTLQRHMKTH</sequence>
<proteinExistence type="predicted"/>
<dbReference type="GO" id="GO:0008270">
    <property type="term" value="F:zinc ion binding"/>
    <property type="evidence" value="ECO:0007669"/>
    <property type="project" value="UniProtKB-KW"/>
</dbReference>
<dbReference type="SMART" id="SM00355">
    <property type="entry name" value="ZnF_C2H2"/>
    <property type="match status" value="4"/>
</dbReference>
<evidence type="ECO:0000256" key="1">
    <source>
        <dbReference type="ARBA" id="ARBA00004123"/>
    </source>
</evidence>
<evidence type="ECO:0000256" key="11">
    <source>
        <dbReference type="SAM" id="MobiDB-lite"/>
    </source>
</evidence>
<dbReference type="FunFam" id="3.30.160.60:FF:002716">
    <property type="entry name" value="Zinc finger protein 212"/>
    <property type="match status" value="1"/>
</dbReference>
<dbReference type="AlphaFoldDB" id="A0A8C6TJ71"/>
<dbReference type="Pfam" id="PF00096">
    <property type="entry name" value="zf-C2H2"/>
    <property type="match status" value="3"/>
</dbReference>
<evidence type="ECO:0000313" key="14">
    <source>
        <dbReference type="Proteomes" id="UP000694523"/>
    </source>
</evidence>
<dbReference type="InterPro" id="IPR050331">
    <property type="entry name" value="Zinc_finger"/>
</dbReference>
<dbReference type="PANTHER" id="PTHR16515">
    <property type="entry name" value="PR DOMAIN ZINC FINGER PROTEIN"/>
    <property type="match status" value="1"/>
</dbReference>
<evidence type="ECO:0000256" key="3">
    <source>
        <dbReference type="ARBA" id="ARBA00022737"/>
    </source>
</evidence>
<feature type="region of interest" description="Disordered" evidence="11">
    <location>
        <begin position="28"/>
        <end position="78"/>
    </location>
</feature>
<evidence type="ECO:0000256" key="9">
    <source>
        <dbReference type="ARBA" id="ARBA00023242"/>
    </source>
</evidence>
<evidence type="ECO:0000313" key="13">
    <source>
        <dbReference type="Ensembl" id="ENSNMLP00000022860.1"/>
    </source>
</evidence>
<dbReference type="Proteomes" id="UP000694523">
    <property type="component" value="Unplaced"/>
</dbReference>
<reference evidence="13" key="2">
    <citation type="submission" date="2025-09" db="UniProtKB">
        <authorList>
            <consortium name="Ensembl"/>
        </authorList>
    </citation>
    <scope>IDENTIFICATION</scope>
</reference>
<dbReference type="SUPFAM" id="SSF57667">
    <property type="entry name" value="beta-beta-alpha zinc fingers"/>
    <property type="match status" value="2"/>
</dbReference>
<evidence type="ECO:0000256" key="6">
    <source>
        <dbReference type="ARBA" id="ARBA00023015"/>
    </source>
</evidence>
<feature type="domain" description="C2H2-type" evidence="12">
    <location>
        <begin position="107"/>
        <end position="128"/>
    </location>
</feature>
<feature type="compositionally biased region" description="Basic and acidic residues" evidence="11">
    <location>
        <begin position="63"/>
        <end position="75"/>
    </location>
</feature>
<evidence type="ECO:0000256" key="4">
    <source>
        <dbReference type="ARBA" id="ARBA00022771"/>
    </source>
</evidence>
<evidence type="ECO:0000256" key="10">
    <source>
        <dbReference type="PROSITE-ProRule" id="PRU00042"/>
    </source>
</evidence>
<organism evidence="13 14">
    <name type="scientific">Neogobius melanostomus</name>
    <name type="common">round goby</name>
    <dbReference type="NCBI Taxonomy" id="47308"/>
    <lineage>
        <taxon>Eukaryota</taxon>
        <taxon>Metazoa</taxon>
        <taxon>Chordata</taxon>
        <taxon>Craniata</taxon>
        <taxon>Vertebrata</taxon>
        <taxon>Euteleostomi</taxon>
        <taxon>Actinopterygii</taxon>
        <taxon>Neopterygii</taxon>
        <taxon>Teleostei</taxon>
        <taxon>Neoteleostei</taxon>
        <taxon>Acanthomorphata</taxon>
        <taxon>Gobiaria</taxon>
        <taxon>Gobiiformes</taxon>
        <taxon>Gobioidei</taxon>
        <taxon>Gobiidae</taxon>
        <taxon>Benthophilinae</taxon>
        <taxon>Neogobiini</taxon>
        <taxon>Neogobius</taxon>
    </lineage>
</organism>
<reference evidence="13" key="1">
    <citation type="submission" date="2025-08" db="UniProtKB">
        <authorList>
            <consortium name="Ensembl"/>
        </authorList>
    </citation>
    <scope>IDENTIFICATION</scope>
</reference>
<evidence type="ECO:0000256" key="5">
    <source>
        <dbReference type="ARBA" id="ARBA00022833"/>
    </source>
</evidence>
<dbReference type="PANTHER" id="PTHR16515:SF49">
    <property type="entry name" value="GASTRULA ZINC FINGER PROTEIN XLCGF49.1-LIKE-RELATED"/>
    <property type="match status" value="1"/>
</dbReference>
<keyword evidence="3" id="KW-0677">Repeat</keyword>
<keyword evidence="9" id="KW-0539">Nucleus</keyword>
<keyword evidence="8" id="KW-0804">Transcription</keyword>
<dbReference type="GO" id="GO:0005634">
    <property type="term" value="C:nucleus"/>
    <property type="evidence" value="ECO:0007669"/>
    <property type="project" value="UniProtKB-SubCell"/>
</dbReference>
<evidence type="ECO:0000256" key="7">
    <source>
        <dbReference type="ARBA" id="ARBA00023125"/>
    </source>
</evidence>
<dbReference type="InterPro" id="IPR013087">
    <property type="entry name" value="Znf_C2H2_type"/>
</dbReference>
<keyword evidence="4 10" id="KW-0863">Zinc-finger</keyword>
<dbReference type="GO" id="GO:0003677">
    <property type="term" value="F:DNA binding"/>
    <property type="evidence" value="ECO:0007669"/>
    <property type="project" value="UniProtKB-KW"/>
</dbReference>
<keyword evidence="7" id="KW-0238">DNA-binding</keyword>
<dbReference type="Gene3D" id="3.30.160.60">
    <property type="entry name" value="Classic Zinc Finger"/>
    <property type="match status" value="4"/>
</dbReference>
<dbReference type="InterPro" id="IPR036236">
    <property type="entry name" value="Znf_C2H2_sf"/>
</dbReference>
<keyword evidence="2" id="KW-0479">Metal-binding</keyword>
<keyword evidence="6" id="KW-0805">Transcription regulation</keyword>
<dbReference type="PROSITE" id="PS50157">
    <property type="entry name" value="ZINC_FINGER_C2H2_2"/>
    <property type="match status" value="4"/>
</dbReference>
<dbReference type="PROSITE" id="PS00028">
    <property type="entry name" value="ZINC_FINGER_C2H2_1"/>
    <property type="match status" value="3"/>
</dbReference>
<evidence type="ECO:0000256" key="8">
    <source>
        <dbReference type="ARBA" id="ARBA00023163"/>
    </source>
</evidence>
<dbReference type="Ensembl" id="ENSNMLT00000025599.1">
    <property type="protein sequence ID" value="ENSNMLP00000022860.1"/>
    <property type="gene ID" value="ENSNMLG00000014749.1"/>
</dbReference>
<feature type="domain" description="C2H2-type" evidence="12">
    <location>
        <begin position="129"/>
        <end position="156"/>
    </location>
</feature>
<feature type="compositionally biased region" description="Acidic residues" evidence="11">
    <location>
        <begin position="30"/>
        <end position="40"/>
    </location>
</feature>
<dbReference type="GO" id="GO:0010468">
    <property type="term" value="P:regulation of gene expression"/>
    <property type="evidence" value="ECO:0007669"/>
    <property type="project" value="TreeGrafter"/>
</dbReference>
<dbReference type="FunFam" id="3.30.160.60:FF:000446">
    <property type="entry name" value="Zinc finger protein"/>
    <property type="match status" value="1"/>
</dbReference>
<feature type="compositionally biased region" description="Polar residues" evidence="11">
    <location>
        <begin position="51"/>
        <end position="62"/>
    </location>
</feature>
<keyword evidence="14" id="KW-1185">Reference proteome</keyword>
<name>A0A8C6TJ71_9GOBI</name>
<protein>
    <recommendedName>
        <fullName evidence="12">C2H2-type domain-containing protein</fullName>
    </recommendedName>
</protein>
<comment type="subcellular location">
    <subcellularLocation>
        <location evidence="1">Nucleus</location>
    </subcellularLocation>
</comment>
<keyword evidence="5" id="KW-0862">Zinc</keyword>
<accession>A0A8C6TJ71</accession>
<evidence type="ECO:0000259" key="12">
    <source>
        <dbReference type="PROSITE" id="PS50157"/>
    </source>
</evidence>
<dbReference type="FunFam" id="3.30.160.60:FF:002212">
    <property type="entry name" value="Zinc finger protein 672"/>
    <property type="match status" value="1"/>
</dbReference>
<feature type="domain" description="C2H2-type" evidence="12">
    <location>
        <begin position="79"/>
        <end position="106"/>
    </location>
</feature>
<evidence type="ECO:0000256" key="2">
    <source>
        <dbReference type="ARBA" id="ARBA00022723"/>
    </source>
</evidence>